<dbReference type="EMBL" id="CAXKWB010112443">
    <property type="protein sequence ID" value="CAL4234030.1"/>
    <property type="molecule type" value="Genomic_DNA"/>
</dbReference>
<keyword evidence="2 5" id="KW-0812">Transmembrane</keyword>
<dbReference type="InterPro" id="IPR050382">
    <property type="entry name" value="MFS_Na/Anion_cotransporter"/>
</dbReference>
<keyword evidence="7" id="KW-1185">Reference proteome</keyword>
<evidence type="ECO:0008006" key="8">
    <source>
        <dbReference type="Google" id="ProtNLM"/>
    </source>
</evidence>
<dbReference type="GO" id="GO:0006820">
    <property type="term" value="P:monoatomic anion transport"/>
    <property type="evidence" value="ECO:0007669"/>
    <property type="project" value="TreeGrafter"/>
</dbReference>
<dbReference type="Proteomes" id="UP001497623">
    <property type="component" value="Unassembled WGS sequence"/>
</dbReference>
<comment type="caution">
    <text evidence="6">The sequence shown here is derived from an EMBL/GenBank/DDBJ whole genome shotgun (WGS) entry which is preliminary data.</text>
</comment>
<evidence type="ECO:0000256" key="5">
    <source>
        <dbReference type="SAM" id="Phobius"/>
    </source>
</evidence>
<dbReference type="PANTHER" id="PTHR11662">
    <property type="entry name" value="SOLUTE CARRIER FAMILY 17"/>
    <property type="match status" value="1"/>
</dbReference>
<evidence type="ECO:0000256" key="3">
    <source>
        <dbReference type="ARBA" id="ARBA00022989"/>
    </source>
</evidence>
<evidence type="ECO:0000313" key="6">
    <source>
        <dbReference type="EMBL" id="CAL4234030.1"/>
    </source>
</evidence>
<dbReference type="SUPFAM" id="SSF103473">
    <property type="entry name" value="MFS general substrate transporter"/>
    <property type="match status" value="1"/>
</dbReference>
<dbReference type="GO" id="GO:0016020">
    <property type="term" value="C:membrane"/>
    <property type="evidence" value="ECO:0007669"/>
    <property type="project" value="UniProtKB-SubCell"/>
</dbReference>
<keyword evidence="3 5" id="KW-1133">Transmembrane helix</keyword>
<comment type="subcellular location">
    <subcellularLocation>
        <location evidence="1">Membrane</location>
        <topology evidence="1">Multi-pass membrane protein</topology>
    </subcellularLocation>
</comment>
<evidence type="ECO:0000256" key="2">
    <source>
        <dbReference type="ARBA" id="ARBA00022692"/>
    </source>
</evidence>
<gene>
    <name evidence="6" type="ORF">MNOR_LOCUS39965</name>
</gene>
<dbReference type="PANTHER" id="PTHR11662:SF399">
    <property type="entry name" value="FI19708P1-RELATED"/>
    <property type="match status" value="1"/>
</dbReference>
<reference evidence="6 7" key="1">
    <citation type="submission" date="2024-05" db="EMBL/GenBank/DDBJ databases">
        <authorList>
            <person name="Wallberg A."/>
        </authorList>
    </citation>
    <scope>NUCLEOTIDE SEQUENCE [LARGE SCALE GENOMIC DNA]</scope>
</reference>
<evidence type="ECO:0000313" key="7">
    <source>
        <dbReference type="Proteomes" id="UP001497623"/>
    </source>
</evidence>
<feature type="non-terminal residue" evidence="6">
    <location>
        <position position="110"/>
    </location>
</feature>
<feature type="transmembrane region" description="Helical" evidence="5">
    <location>
        <begin position="17"/>
        <end position="37"/>
    </location>
</feature>
<protein>
    <recommendedName>
        <fullName evidence="8">Sialin</fullName>
    </recommendedName>
</protein>
<accession>A0AAV2SP41</accession>
<name>A0AAV2SP41_MEGNR</name>
<dbReference type="GO" id="GO:0022857">
    <property type="term" value="F:transmembrane transporter activity"/>
    <property type="evidence" value="ECO:0007669"/>
    <property type="project" value="TreeGrafter"/>
</dbReference>
<keyword evidence="4 5" id="KW-0472">Membrane</keyword>
<sequence>MPGIEINKIMGMIPARWALALMCCLGSMNIYMVRINLNVAVVAMVKSNTTAQDVQAECLANDTDTNPSNSSQPLKLSENITKVQEGEFEWDEAMQGVLIGSFYYGYLVTQ</sequence>
<dbReference type="InterPro" id="IPR036259">
    <property type="entry name" value="MFS_trans_sf"/>
</dbReference>
<evidence type="ECO:0000256" key="1">
    <source>
        <dbReference type="ARBA" id="ARBA00004141"/>
    </source>
</evidence>
<evidence type="ECO:0000256" key="4">
    <source>
        <dbReference type="ARBA" id="ARBA00023136"/>
    </source>
</evidence>
<proteinExistence type="predicted"/>
<dbReference type="AlphaFoldDB" id="A0AAV2SP41"/>
<organism evidence="6 7">
    <name type="scientific">Meganyctiphanes norvegica</name>
    <name type="common">Northern krill</name>
    <name type="synonym">Thysanopoda norvegica</name>
    <dbReference type="NCBI Taxonomy" id="48144"/>
    <lineage>
        <taxon>Eukaryota</taxon>
        <taxon>Metazoa</taxon>
        <taxon>Ecdysozoa</taxon>
        <taxon>Arthropoda</taxon>
        <taxon>Crustacea</taxon>
        <taxon>Multicrustacea</taxon>
        <taxon>Malacostraca</taxon>
        <taxon>Eumalacostraca</taxon>
        <taxon>Eucarida</taxon>
        <taxon>Euphausiacea</taxon>
        <taxon>Euphausiidae</taxon>
        <taxon>Meganyctiphanes</taxon>
    </lineage>
</organism>